<evidence type="ECO:0000256" key="1">
    <source>
        <dbReference type="ARBA" id="ARBA00009277"/>
    </source>
</evidence>
<dbReference type="InterPro" id="IPR012337">
    <property type="entry name" value="RNaseH-like_sf"/>
</dbReference>
<dbReference type="SUPFAM" id="SSF46689">
    <property type="entry name" value="Homeodomain-like"/>
    <property type="match status" value="1"/>
</dbReference>
<evidence type="ECO:0000259" key="6">
    <source>
        <dbReference type="PROSITE" id="PS50994"/>
    </source>
</evidence>
<evidence type="ECO:0000256" key="4">
    <source>
        <dbReference type="ARBA" id="ARBA00023172"/>
    </source>
</evidence>
<keyword evidence="2" id="KW-0815">Transposition</keyword>
<name>R9L262_9ACTN</name>
<evidence type="ECO:0000313" key="7">
    <source>
        <dbReference type="EMBL" id="EOS52889.1"/>
    </source>
</evidence>
<dbReference type="InterPro" id="IPR009057">
    <property type="entry name" value="Homeodomain-like_sf"/>
</dbReference>
<dbReference type="PROSITE" id="PS50531">
    <property type="entry name" value="HTH_IS21"/>
    <property type="match status" value="1"/>
</dbReference>
<dbReference type="NCBIfam" id="NF033546">
    <property type="entry name" value="transpos_IS21"/>
    <property type="match status" value="1"/>
</dbReference>
<dbReference type="Pfam" id="PF02796">
    <property type="entry name" value="HTH_7"/>
    <property type="match status" value="1"/>
</dbReference>
<dbReference type="GO" id="GO:0000150">
    <property type="term" value="F:DNA strand exchange activity"/>
    <property type="evidence" value="ECO:0007669"/>
    <property type="project" value="InterPro"/>
</dbReference>
<evidence type="ECO:0000256" key="2">
    <source>
        <dbReference type="ARBA" id="ARBA00022578"/>
    </source>
</evidence>
<gene>
    <name evidence="7" type="ORF">C811_00172</name>
</gene>
<reference evidence="7 8" key="1">
    <citation type="submission" date="2013-04" db="EMBL/GenBank/DDBJ databases">
        <title>The Genome Sequence of Enterorhabdus caecimuris B7.</title>
        <authorList>
            <consortium name="The Broad Institute Genomics Platform"/>
            <consortium name="The Broad Institute Genome Sequencing Center for Infectious Disease"/>
            <person name="Earl A."/>
            <person name="Xavier R."/>
            <person name="Elson C."/>
            <person name="Duck W."/>
            <person name="Walker B."/>
            <person name="Young S."/>
            <person name="Zeng Q."/>
            <person name="Gargeya S."/>
            <person name="Fitzgerald M."/>
            <person name="Haas B."/>
            <person name="Abouelleil A."/>
            <person name="Allen A.W."/>
            <person name="Alvarado L."/>
            <person name="Arachchi H.M."/>
            <person name="Berlin A.M."/>
            <person name="Chapman S.B."/>
            <person name="Gainer-Dewar J."/>
            <person name="Goldberg J."/>
            <person name="Griggs A."/>
            <person name="Gujja S."/>
            <person name="Hansen M."/>
            <person name="Howarth C."/>
            <person name="Imamovic A."/>
            <person name="Ireland A."/>
            <person name="Larimer J."/>
            <person name="McCowan C."/>
            <person name="Murphy C."/>
            <person name="Pearson M."/>
            <person name="Poon T.W."/>
            <person name="Priest M."/>
            <person name="Roberts A."/>
            <person name="Saif S."/>
            <person name="Shea T."/>
            <person name="Sisk P."/>
            <person name="Sykes S."/>
            <person name="Wortman J."/>
            <person name="Nusbaum C."/>
            <person name="Birren B."/>
        </authorList>
    </citation>
    <scope>NUCLEOTIDE SEQUENCE [LARGE SCALE GENOMIC DNA]</scope>
    <source>
        <strain evidence="7 8">B7</strain>
    </source>
</reference>
<dbReference type="GO" id="GO:0015074">
    <property type="term" value="P:DNA integration"/>
    <property type="evidence" value="ECO:0007669"/>
    <property type="project" value="InterPro"/>
</dbReference>
<dbReference type="PATRIC" id="fig|1235794.3.peg.171"/>
<dbReference type="PANTHER" id="PTHR35004:SF8">
    <property type="entry name" value="TRANSPOSASE RV3428C-RELATED"/>
    <property type="match status" value="1"/>
</dbReference>
<keyword evidence="3" id="KW-0238">DNA-binding</keyword>
<keyword evidence="8" id="KW-1185">Reference proteome</keyword>
<dbReference type="InterPro" id="IPR006120">
    <property type="entry name" value="Resolvase_HTH_dom"/>
</dbReference>
<dbReference type="InterPro" id="IPR036397">
    <property type="entry name" value="RNaseH_sf"/>
</dbReference>
<dbReference type="STRING" id="1235794.C811_00172"/>
<accession>R9L262</accession>
<keyword evidence="4" id="KW-0233">DNA recombination</keyword>
<feature type="domain" description="Integrase catalytic" evidence="6">
    <location>
        <begin position="123"/>
        <end position="294"/>
    </location>
</feature>
<feature type="domain" description="HTH IS21-type" evidence="5">
    <location>
        <begin position="5"/>
        <end position="68"/>
    </location>
</feature>
<dbReference type="EMBL" id="ASSY01000002">
    <property type="protein sequence ID" value="EOS52889.1"/>
    <property type="molecule type" value="Genomic_DNA"/>
</dbReference>
<evidence type="ECO:0000259" key="5">
    <source>
        <dbReference type="PROSITE" id="PS50531"/>
    </source>
</evidence>
<dbReference type="Gene3D" id="3.30.420.10">
    <property type="entry name" value="Ribonuclease H-like superfamily/Ribonuclease H"/>
    <property type="match status" value="1"/>
</dbReference>
<dbReference type="InterPro" id="IPR017894">
    <property type="entry name" value="HTH_IS21_transposase_type"/>
</dbReference>
<dbReference type="PROSITE" id="PS50994">
    <property type="entry name" value="INTEGRASE"/>
    <property type="match status" value="1"/>
</dbReference>
<comment type="caution">
    <text evidence="7">The sequence shown here is derived from an EMBL/GenBank/DDBJ whole genome shotgun (WGS) entry which is preliminary data.</text>
</comment>
<proteinExistence type="inferred from homology"/>
<dbReference type="PANTHER" id="PTHR35004">
    <property type="entry name" value="TRANSPOSASE RV3428C-RELATED"/>
    <property type="match status" value="1"/>
</dbReference>
<protein>
    <recommendedName>
        <fullName evidence="9">Transposase</fullName>
    </recommendedName>
</protein>
<dbReference type="Gene3D" id="1.10.10.60">
    <property type="entry name" value="Homeodomain-like"/>
    <property type="match status" value="1"/>
</dbReference>
<dbReference type="Pfam" id="PF22483">
    <property type="entry name" value="Mu-transpos_C_2"/>
    <property type="match status" value="1"/>
</dbReference>
<dbReference type="GO" id="GO:0032196">
    <property type="term" value="P:transposition"/>
    <property type="evidence" value="ECO:0007669"/>
    <property type="project" value="UniProtKB-KW"/>
</dbReference>
<dbReference type="InterPro" id="IPR001584">
    <property type="entry name" value="Integrase_cat-core"/>
</dbReference>
<organism evidence="7 8">
    <name type="scientific">Adlercreutzia caecimuris B7</name>
    <dbReference type="NCBI Taxonomy" id="1235794"/>
    <lineage>
        <taxon>Bacteria</taxon>
        <taxon>Bacillati</taxon>
        <taxon>Actinomycetota</taxon>
        <taxon>Coriobacteriia</taxon>
        <taxon>Eggerthellales</taxon>
        <taxon>Eggerthellaceae</taxon>
        <taxon>Adlercreutzia</taxon>
    </lineage>
</organism>
<evidence type="ECO:0008006" key="9">
    <source>
        <dbReference type="Google" id="ProtNLM"/>
    </source>
</evidence>
<dbReference type="HOGENOM" id="CLU_020626_2_1_11"/>
<evidence type="ECO:0000256" key="3">
    <source>
        <dbReference type="ARBA" id="ARBA00023125"/>
    </source>
</evidence>
<dbReference type="SUPFAM" id="SSF53098">
    <property type="entry name" value="Ribonuclease H-like"/>
    <property type="match status" value="1"/>
</dbReference>
<dbReference type="Proteomes" id="UP000014204">
    <property type="component" value="Unassembled WGS sequence"/>
</dbReference>
<dbReference type="InterPro" id="IPR054353">
    <property type="entry name" value="IstA-like_C"/>
</dbReference>
<dbReference type="GO" id="GO:0003677">
    <property type="term" value="F:DNA binding"/>
    <property type="evidence" value="ECO:0007669"/>
    <property type="project" value="UniProtKB-KW"/>
</dbReference>
<sequence length="485" mass="53823">MISMSKVHSIRQMRMRGHNVSEISRTLDVSRDTVYKYLEDPDLSPQPPIRCKSTSVMDQYRPLIVSWLEEDAKSWHKQRHTAKRIWERLVEEENAKVSDSTVRHYVCKLKRELGIGKERFLDLVWAPGEAQADFGEADFYVMGARRRLSYFVLTFPFSNVGLAQVFPGENAECVCQALKDIFEFIGGVPARIVFDNAAGVGRRIGGSVRTTDLFAAFAAHYGFAFSFCNPNAGHEKGSVENKVGFIRRNLFVPVPSFDTGRRFNKSLLDRCMALSEKDHWARGEEERALFVEDEVALIGLPGQPFDVVRYEVRKTDKLGRVRLESNHIYSAAPELALTEVVCALRAREVSIADANGALIVTHPRAYGSAPTSTADPANQLALLARKPGAWGNSQVRVALPDGLRAYMDGLDKDARAERIRLMRNVSADRGWSAMVSAAERALAHTGRVDEAGITVAALRGESAPVDYDEPVDLGVYDAAFGKGVA</sequence>
<evidence type="ECO:0000313" key="8">
    <source>
        <dbReference type="Proteomes" id="UP000014204"/>
    </source>
</evidence>
<dbReference type="eggNOG" id="COG4584">
    <property type="taxonomic scope" value="Bacteria"/>
</dbReference>
<dbReference type="AlphaFoldDB" id="R9L262"/>
<comment type="similarity">
    <text evidence="1">Belongs to the transposase IS21/IS408/IS1162 family.</text>
</comment>